<protein>
    <recommendedName>
        <fullName evidence="2">Reverse transcriptase domain-containing protein</fullName>
    </recommendedName>
</protein>
<feature type="non-terminal residue" evidence="1">
    <location>
        <position position="191"/>
    </location>
</feature>
<organism evidence="1">
    <name type="scientific">Tanacetum cinerariifolium</name>
    <name type="common">Dalmatian daisy</name>
    <name type="synonym">Chrysanthemum cinerariifolium</name>
    <dbReference type="NCBI Taxonomy" id="118510"/>
    <lineage>
        <taxon>Eukaryota</taxon>
        <taxon>Viridiplantae</taxon>
        <taxon>Streptophyta</taxon>
        <taxon>Embryophyta</taxon>
        <taxon>Tracheophyta</taxon>
        <taxon>Spermatophyta</taxon>
        <taxon>Magnoliopsida</taxon>
        <taxon>eudicotyledons</taxon>
        <taxon>Gunneridae</taxon>
        <taxon>Pentapetalae</taxon>
        <taxon>asterids</taxon>
        <taxon>campanulids</taxon>
        <taxon>Asterales</taxon>
        <taxon>Asteraceae</taxon>
        <taxon>Asteroideae</taxon>
        <taxon>Anthemideae</taxon>
        <taxon>Anthemidinae</taxon>
        <taxon>Tanacetum</taxon>
    </lineage>
</organism>
<proteinExistence type="predicted"/>
<comment type="caution">
    <text evidence="1">The sequence shown here is derived from an EMBL/GenBank/DDBJ whole genome shotgun (WGS) entry which is preliminary data.</text>
</comment>
<reference evidence="1" key="1">
    <citation type="journal article" date="2019" name="Sci. Rep.">
        <title>Draft genome of Tanacetum cinerariifolium, the natural source of mosquito coil.</title>
        <authorList>
            <person name="Yamashiro T."/>
            <person name="Shiraishi A."/>
            <person name="Satake H."/>
            <person name="Nakayama K."/>
        </authorList>
    </citation>
    <scope>NUCLEOTIDE SEQUENCE</scope>
</reference>
<dbReference type="EMBL" id="BKCJ010473090">
    <property type="protein sequence ID" value="GFA70949.1"/>
    <property type="molecule type" value="Genomic_DNA"/>
</dbReference>
<sequence length="191" mass="21901">MSTRSSARNLFPPLDNTELAIRRRSRVDPTLLNDFEMATDENGYLLVPDLRTIEELCQPTLNGQGGPIAPIAIQATNFGLKNDMIQQVQNSCQFHGRPGDDANKHLDKFLHVTQSIKVNGVTDDAICLKYFPPSMVTKLRNEITNFRQRLDESLFEAWERGTFMKRRPEECYDLLENMTAHQNDWDTSAQR</sequence>
<accession>A0A699K3N9</accession>
<name>A0A699K3N9_TANCI</name>
<evidence type="ECO:0000313" key="1">
    <source>
        <dbReference type="EMBL" id="GFA70949.1"/>
    </source>
</evidence>
<gene>
    <name evidence="1" type="ORF">Tci_642921</name>
</gene>
<dbReference type="AlphaFoldDB" id="A0A699K3N9"/>
<evidence type="ECO:0008006" key="2">
    <source>
        <dbReference type="Google" id="ProtNLM"/>
    </source>
</evidence>